<feature type="site" description="Contributes to redox potential value" evidence="8">
    <location>
        <position position="35"/>
    </location>
</feature>
<keyword evidence="3" id="KW-0249">Electron transport</keyword>
<dbReference type="GO" id="GO:0005829">
    <property type="term" value="C:cytosol"/>
    <property type="evidence" value="ECO:0007669"/>
    <property type="project" value="TreeGrafter"/>
</dbReference>
<dbReference type="Proteomes" id="UP001139410">
    <property type="component" value="Unassembled WGS sequence"/>
</dbReference>
<keyword evidence="4 9" id="KW-1015">Disulfide bond</keyword>
<keyword evidence="2" id="KW-0813">Transport</keyword>
<evidence type="ECO:0000256" key="4">
    <source>
        <dbReference type="ARBA" id="ARBA00023157"/>
    </source>
</evidence>
<evidence type="ECO:0000256" key="5">
    <source>
        <dbReference type="ARBA" id="ARBA00023284"/>
    </source>
</evidence>
<evidence type="ECO:0000313" key="12">
    <source>
        <dbReference type="Proteomes" id="UP001139410"/>
    </source>
</evidence>
<comment type="similarity">
    <text evidence="1 7">Belongs to the thioredoxin family.</text>
</comment>
<dbReference type="GO" id="GO:0045454">
    <property type="term" value="P:cell redox homeostasis"/>
    <property type="evidence" value="ECO:0007669"/>
    <property type="project" value="TreeGrafter"/>
</dbReference>
<feature type="active site" description="Nucleophile" evidence="8">
    <location>
        <position position="33"/>
    </location>
</feature>
<feature type="domain" description="Thioredoxin" evidence="10">
    <location>
        <begin position="1"/>
        <end position="109"/>
    </location>
</feature>
<dbReference type="PIRSF" id="PIRSF000077">
    <property type="entry name" value="Thioredoxin"/>
    <property type="match status" value="1"/>
</dbReference>
<comment type="caution">
    <text evidence="11">The sequence shown here is derived from an EMBL/GenBank/DDBJ whole genome shotgun (WGS) entry which is preliminary data.</text>
</comment>
<evidence type="ECO:0000256" key="9">
    <source>
        <dbReference type="PIRSR" id="PIRSR000077-4"/>
    </source>
</evidence>
<dbReference type="InterPro" id="IPR017937">
    <property type="entry name" value="Thioredoxin_CS"/>
</dbReference>
<feature type="site" description="Deprotonates C-terminal active site Cys" evidence="8">
    <location>
        <position position="27"/>
    </location>
</feature>
<reference evidence="11" key="1">
    <citation type="submission" date="2022-01" db="EMBL/GenBank/DDBJ databases">
        <authorList>
            <person name="Jo J.-H."/>
            <person name="Im W.-T."/>
        </authorList>
    </citation>
    <scope>NUCLEOTIDE SEQUENCE</scope>
    <source>
        <strain evidence="11">G124</strain>
    </source>
</reference>
<dbReference type="NCBIfam" id="NF006898">
    <property type="entry name" value="PRK09381.1"/>
    <property type="match status" value="1"/>
</dbReference>
<gene>
    <name evidence="11" type="primary">trxA</name>
    <name evidence="11" type="ORF">LVY65_03390</name>
</gene>
<name>A0A9X1QJ83_9SPHN</name>
<evidence type="ECO:0000256" key="1">
    <source>
        <dbReference type="ARBA" id="ARBA00008987"/>
    </source>
</evidence>
<proteinExistence type="inferred from homology"/>
<feature type="disulfide bond" description="Redox-active" evidence="9">
    <location>
        <begin position="33"/>
        <end position="36"/>
    </location>
</feature>
<feature type="site" description="Contributes to redox potential value" evidence="8">
    <location>
        <position position="34"/>
    </location>
</feature>
<evidence type="ECO:0000256" key="2">
    <source>
        <dbReference type="ARBA" id="ARBA00022448"/>
    </source>
</evidence>
<dbReference type="Pfam" id="PF00085">
    <property type="entry name" value="Thioredoxin"/>
    <property type="match status" value="1"/>
</dbReference>
<evidence type="ECO:0000313" key="11">
    <source>
        <dbReference type="EMBL" id="MCF2514115.1"/>
    </source>
</evidence>
<keyword evidence="5 9" id="KW-0676">Redox-active center</keyword>
<keyword evidence="12" id="KW-1185">Reference proteome</keyword>
<dbReference type="GO" id="GO:0015035">
    <property type="term" value="F:protein-disulfide reductase activity"/>
    <property type="evidence" value="ECO:0007669"/>
    <property type="project" value="UniProtKB-UniRule"/>
</dbReference>
<organism evidence="11 12">
    <name type="scientific">Sphingomonas cremea</name>
    <dbReference type="NCBI Taxonomy" id="2904799"/>
    <lineage>
        <taxon>Bacteria</taxon>
        <taxon>Pseudomonadati</taxon>
        <taxon>Pseudomonadota</taxon>
        <taxon>Alphaproteobacteria</taxon>
        <taxon>Sphingomonadales</taxon>
        <taxon>Sphingomonadaceae</taxon>
        <taxon>Sphingomonas</taxon>
    </lineage>
</organism>
<dbReference type="PANTHER" id="PTHR45663">
    <property type="entry name" value="GEO12009P1"/>
    <property type="match status" value="1"/>
</dbReference>
<dbReference type="CDD" id="cd02947">
    <property type="entry name" value="TRX_family"/>
    <property type="match status" value="1"/>
</dbReference>
<dbReference type="PRINTS" id="PR00421">
    <property type="entry name" value="THIOREDOXIN"/>
</dbReference>
<dbReference type="Gene3D" id="3.40.30.10">
    <property type="entry name" value="Glutaredoxin"/>
    <property type="match status" value="1"/>
</dbReference>
<dbReference type="FunFam" id="3.40.30.10:FF:000001">
    <property type="entry name" value="Thioredoxin"/>
    <property type="match status" value="1"/>
</dbReference>
<evidence type="ECO:0000256" key="3">
    <source>
        <dbReference type="ARBA" id="ARBA00022982"/>
    </source>
</evidence>
<dbReference type="SUPFAM" id="SSF52833">
    <property type="entry name" value="Thioredoxin-like"/>
    <property type="match status" value="1"/>
</dbReference>
<evidence type="ECO:0000259" key="10">
    <source>
        <dbReference type="PROSITE" id="PS51352"/>
    </source>
</evidence>
<dbReference type="PROSITE" id="PS00194">
    <property type="entry name" value="THIOREDOXIN_1"/>
    <property type="match status" value="1"/>
</dbReference>
<sequence length="110" mass="11888">MGQNTKTVTDQSFQADVLGSDKPVLVDFWAEWCGPCRMIAPALEEIAAELGDKVTVAKINIDENPDTPGRYGVRGIPTMLLFKNGEAVAQKVGAAPRSNIQQWLEGELAS</sequence>
<accession>A0A9X1QJ83</accession>
<feature type="active site" description="Nucleophile" evidence="8">
    <location>
        <position position="36"/>
    </location>
</feature>
<protein>
    <recommendedName>
        <fullName evidence="6 7">Thioredoxin</fullName>
    </recommendedName>
</protein>
<evidence type="ECO:0000256" key="7">
    <source>
        <dbReference type="PIRNR" id="PIRNR000077"/>
    </source>
</evidence>
<dbReference type="InterPro" id="IPR013766">
    <property type="entry name" value="Thioredoxin_domain"/>
</dbReference>
<dbReference type="InterPro" id="IPR005746">
    <property type="entry name" value="Thioredoxin"/>
</dbReference>
<dbReference type="RefSeq" id="WP_235066597.1">
    <property type="nucleotide sequence ID" value="NZ_JAKFGM010000001.1"/>
</dbReference>
<dbReference type="InterPro" id="IPR036249">
    <property type="entry name" value="Thioredoxin-like_sf"/>
</dbReference>
<dbReference type="PROSITE" id="PS51352">
    <property type="entry name" value="THIOREDOXIN_2"/>
    <property type="match status" value="1"/>
</dbReference>
<evidence type="ECO:0000256" key="8">
    <source>
        <dbReference type="PIRSR" id="PIRSR000077-1"/>
    </source>
</evidence>
<dbReference type="EMBL" id="JAKFGM010000001">
    <property type="protein sequence ID" value="MCF2514115.1"/>
    <property type="molecule type" value="Genomic_DNA"/>
</dbReference>
<dbReference type="PANTHER" id="PTHR45663:SF11">
    <property type="entry name" value="GEO12009P1"/>
    <property type="match status" value="1"/>
</dbReference>
<dbReference type="NCBIfam" id="TIGR01068">
    <property type="entry name" value="thioredoxin"/>
    <property type="match status" value="1"/>
</dbReference>
<evidence type="ECO:0000256" key="6">
    <source>
        <dbReference type="NCBIfam" id="TIGR01068"/>
    </source>
</evidence>
<dbReference type="AlphaFoldDB" id="A0A9X1QJ83"/>